<organism evidence="5 6">
    <name type="scientific">Emberiza fucata</name>
    <dbReference type="NCBI Taxonomy" id="337179"/>
    <lineage>
        <taxon>Eukaryota</taxon>
        <taxon>Metazoa</taxon>
        <taxon>Chordata</taxon>
        <taxon>Craniata</taxon>
        <taxon>Vertebrata</taxon>
        <taxon>Euteleostomi</taxon>
        <taxon>Archelosauria</taxon>
        <taxon>Archosauria</taxon>
        <taxon>Dinosauria</taxon>
        <taxon>Saurischia</taxon>
        <taxon>Theropoda</taxon>
        <taxon>Coelurosauria</taxon>
        <taxon>Aves</taxon>
        <taxon>Neognathae</taxon>
        <taxon>Neoaves</taxon>
        <taxon>Telluraves</taxon>
        <taxon>Australaves</taxon>
        <taxon>Passeriformes</taxon>
        <taxon>Passeroidea</taxon>
        <taxon>Fringillidae</taxon>
        <taxon>Emberizinae</taxon>
        <taxon>Emberizini</taxon>
        <taxon>Emberiza</taxon>
    </lineage>
</organism>
<evidence type="ECO:0000256" key="3">
    <source>
        <dbReference type="SAM" id="MobiDB-lite"/>
    </source>
</evidence>
<evidence type="ECO:0000256" key="2">
    <source>
        <dbReference type="SAM" id="Coils"/>
    </source>
</evidence>
<evidence type="ECO:0000313" key="6">
    <source>
        <dbReference type="Proteomes" id="UP000580681"/>
    </source>
</evidence>
<dbReference type="InterPro" id="IPR039478">
    <property type="entry name" value="FAM184A/B_N"/>
</dbReference>
<keyword evidence="1 2" id="KW-0175">Coiled coil</keyword>
<dbReference type="Pfam" id="PF15665">
    <property type="entry name" value="FAM184"/>
    <property type="match status" value="1"/>
</dbReference>
<evidence type="ECO:0000256" key="1">
    <source>
        <dbReference type="ARBA" id="ARBA00023054"/>
    </source>
</evidence>
<dbReference type="AlphaFoldDB" id="A0A7K4UTG0"/>
<feature type="coiled-coil region" evidence="2">
    <location>
        <begin position="919"/>
        <end position="946"/>
    </location>
</feature>
<feature type="coiled-coil region" evidence="2">
    <location>
        <begin position="10"/>
        <end position="83"/>
    </location>
</feature>
<gene>
    <name evidence="5" type="primary">Fam184a</name>
    <name evidence="5" type="ORF">EMBFUC_R10003</name>
</gene>
<feature type="non-terminal residue" evidence="5">
    <location>
        <position position="1"/>
    </location>
</feature>
<feature type="coiled-coil region" evidence="2">
    <location>
        <begin position="534"/>
        <end position="739"/>
    </location>
</feature>
<evidence type="ECO:0000313" key="5">
    <source>
        <dbReference type="EMBL" id="NWR13534.1"/>
    </source>
</evidence>
<accession>A0A7K4UTG0</accession>
<evidence type="ECO:0000259" key="4">
    <source>
        <dbReference type="Pfam" id="PF15665"/>
    </source>
</evidence>
<dbReference type="Proteomes" id="UP000580681">
    <property type="component" value="Unassembled WGS sequence"/>
</dbReference>
<sequence length="1100" mass="129299">YHIISCLQVIYALNTKNDEHEAAIQALKDAHEEEIQQILAETREKILQYKSKVAEEMDLKRKIQVLEESLEDHKKMKHQALTEFEAYKDRVEDMQLCAEAQHVQRVVTMSREVEEIRKKFEERLRSFIQLQVQYEKDKRTALEELKAAHRLEIQELLKTHQSQNATLSKGQEKMEELHRLELEDLNNKVEELRLEKKKLIEDYEGKLSKAQSFYEHELDSLKRSQLFTAESLHACKEKEVELRKEFQNQESMLRKNLGKLKTELQMVQDEAASLREKCQKLQVALGTAENNVQVLQKQLDDVKEEEMSLLSKHKEVESELAAARERLQQQATDLVLKASHIGMLQATQMTQEVTIRDLESEKSRLKEKLSQLEEERNLLQSKTQSLDERQRQQILALEKKVNEARETQREYYEKELVKLQARLEGEAAQLKEAHSKTLEELAWKHHTAIEAAHSNANKDKKKLQMELEQQFEKEKLHLEDDKNQLRQQLENMKEELTTKLTSANQEARTNLLVCRLQDLVRKSEQGLGTAEGHISSLQEAQEILQKELELTRARLRETTDSLYSVEGELDQERQQHEAMIAAMREEEKFKVDRMARDLEIKWTENLRQECNKLREELRLQHEEDKKAAMTQLLQLKEREKNAARDGWQKKVEDLLDQISLLKQNLEMQLSQSQSSLQQLQAQFSQERQRLTQEIQELEEEHQQRHKSLQEAHILAFQNMEETKEQEQKAQERLQQKHSEELHALKETHKQAMEGFKLEMEQELQTLRFELEDEGKAMLASLRSELNHQHAAAIDQLRHNHQQELVAAKMELERSIELGRRQEKEFLCRISDLQDELRHRDHHIAELDKEILHLHENISALTKELEFKGKEILRIHSESNQQIRMHEQDLSKKHEKELDVLTADHIREKQSMLADFNKTQELLKEINSALQISLEEMEEKYKNRESRPEDLQLISELKDLIAERDQLIKKLIEDKKFYQLELVNRETNYNKMFNASPNVGVINPLVKQKKKNDKSTNRFVSVPNLSALESSGVVGNGHPNRLDPIPNSPIHDIEFSSSKPLPQPMPPKEPKTFLSPPQTDASPVASPDPQRQEWFARYFTF</sequence>
<feature type="coiled-coil region" evidence="2">
    <location>
        <begin position="139"/>
        <end position="209"/>
    </location>
</feature>
<dbReference type="PANTHER" id="PTHR18870">
    <property type="entry name" value="PROTEIN TAG-278-RELATED"/>
    <property type="match status" value="1"/>
</dbReference>
<comment type="caution">
    <text evidence="5">The sequence shown here is derived from an EMBL/GenBank/DDBJ whole genome shotgun (WGS) entry which is preliminary data.</text>
</comment>
<protein>
    <submittedName>
        <fullName evidence="5">F184A protein</fullName>
    </submittedName>
</protein>
<feature type="non-terminal residue" evidence="5">
    <location>
        <position position="1100"/>
    </location>
</feature>
<dbReference type="GO" id="GO:0005615">
    <property type="term" value="C:extracellular space"/>
    <property type="evidence" value="ECO:0007669"/>
    <property type="project" value="TreeGrafter"/>
</dbReference>
<feature type="domain" description="Protein FAM184A/B N-terminal" evidence="4">
    <location>
        <begin position="9"/>
        <end position="219"/>
    </location>
</feature>
<dbReference type="PANTHER" id="PTHR18870:SF7">
    <property type="entry name" value="PROTEIN FAM184A"/>
    <property type="match status" value="1"/>
</dbReference>
<feature type="region of interest" description="Disordered" evidence="3">
    <location>
        <begin position="1030"/>
        <end position="1089"/>
    </location>
</feature>
<name>A0A7K4UTG0_9EMBE</name>
<dbReference type="EMBL" id="VYZJ01000006">
    <property type="protein sequence ID" value="NWR13534.1"/>
    <property type="molecule type" value="Genomic_DNA"/>
</dbReference>
<reference evidence="5 6" key="1">
    <citation type="submission" date="2019-09" db="EMBL/GenBank/DDBJ databases">
        <title>Bird 10,000 Genomes (B10K) Project - Family phase.</title>
        <authorList>
            <person name="Zhang G."/>
        </authorList>
    </citation>
    <scope>NUCLEOTIDE SEQUENCE [LARGE SCALE GENOMIC DNA]</scope>
    <source>
        <strain evidence="5">B10K-DU-015-11</strain>
        <tissue evidence="5">Mixed tissue sample</tissue>
    </source>
</reference>
<keyword evidence="6" id="KW-1185">Reference proteome</keyword>
<feature type="coiled-coil region" evidence="2">
    <location>
        <begin position="243"/>
        <end position="506"/>
    </location>
</feature>
<proteinExistence type="predicted"/>